<dbReference type="Gene3D" id="3.30.720.200">
    <property type="match status" value="1"/>
</dbReference>
<gene>
    <name evidence="11" type="primary">valS</name>
    <name evidence="14" type="ordered locus">Metev_0308</name>
</gene>
<keyword evidence="15" id="KW-1185">Reference proteome</keyword>
<dbReference type="HOGENOM" id="CLU_001493_0_2_2"/>
<keyword evidence="3 11" id="KW-0436">Ligase</keyword>
<dbReference type="GO" id="GO:0006438">
    <property type="term" value="P:valyl-tRNA aminoacylation"/>
    <property type="evidence" value="ECO:0007669"/>
    <property type="project" value="UniProtKB-UniRule"/>
</dbReference>
<evidence type="ECO:0000256" key="6">
    <source>
        <dbReference type="ARBA" id="ARBA00022917"/>
    </source>
</evidence>
<evidence type="ECO:0000256" key="2">
    <source>
        <dbReference type="ARBA" id="ARBA00022490"/>
    </source>
</evidence>
<dbReference type="GeneID" id="9345921"/>
<protein>
    <recommendedName>
        <fullName evidence="11">Valine--tRNA ligase</fullName>
        <ecNumber evidence="11">6.1.1.9</ecNumber>
    </recommendedName>
    <alternativeName>
        <fullName evidence="11">Valyl-tRNA synthetase</fullName>
        <shortName evidence="11">ValRS</shortName>
    </alternativeName>
</protein>
<comment type="catalytic activity">
    <reaction evidence="8 11">
        <text>tRNA(Val) + L-valine + ATP = L-valyl-tRNA(Val) + AMP + diphosphate</text>
        <dbReference type="Rhea" id="RHEA:10704"/>
        <dbReference type="Rhea" id="RHEA-COMP:9672"/>
        <dbReference type="Rhea" id="RHEA-COMP:9708"/>
        <dbReference type="ChEBI" id="CHEBI:30616"/>
        <dbReference type="ChEBI" id="CHEBI:33019"/>
        <dbReference type="ChEBI" id="CHEBI:57762"/>
        <dbReference type="ChEBI" id="CHEBI:78442"/>
        <dbReference type="ChEBI" id="CHEBI:78537"/>
        <dbReference type="ChEBI" id="CHEBI:456215"/>
        <dbReference type="EC" id="6.1.1.9"/>
    </reaction>
</comment>
<dbReference type="PROSITE" id="PS00178">
    <property type="entry name" value="AA_TRNA_LIGASE_I"/>
    <property type="match status" value="1"/>
</dbReference>
<feature type="short sequence motif" description="'KMSKS' region" evidence="11">
    <location>
        <begin position="518"/>
        <end position="522"/>
    </location>
</feature>
<name>D7E6L3_METEZ</name>
<dbReference type="FunFam" id="3.40.50.620:FF:000324">
    <property type="entry name" value="Valine--tRNA ligase"/>
    <property type="match status" value="1"/>
</dbReference>
<dbReference type="PANTHER" id="PTHR11946:SF93">
    <property type="entry name" value="VALINE--TRNA LIGASE, CHLOROPLASTIC_MITOCHONDRIAL 2"/>
    <property type="match status" value="1"/>
</dbReference>
<evidence type="ECO:0000256" key="7">
    <source>
        <dbReference type="ARBA" id="ARBA00023146"/>
    </source>
</evidence>
<evidence type="ECO:0000256" key="3">
    <source>
        <dbReference type="ARBA" id="ARBA00022598"/>
    </source>
</evidence>
<feature type="domain" description="Aminoacyl-tRNA synthetase class Ia" evidence="12">
    <location>
        <begin position="16"/>
        <end position="554"/>
    </location>
</feature>
<comment type="domain">
    <text evidence="11">ValRS has two distinct active sites: one for aminoacylation and one for editing. The misactivated threonine is translocated from the active site to the editing site.</text>
</comment>
<feature type="short sequence motif" description="'HIGH' region" evidence="11">
    <location>
        <begin position="44"/>
        <end position="54"/>
    </location>
</feature>
<proteinExistence type="inferred from homology"/>
<dbReference type="PRINTS" id="PR00986">
    <property type="entry name" value="TRNASYNTHVAL"/>
</dbReference>
<keyword evidence="7 11" id="KW-0030">Aminoacyl-tRNA synthetase</keyword>
<evidence type="ECO:0000256" key="5">
    <source>
        <dbReference type="ARBA" id="ARBA00022840"/>
    </source>
</evidence>
<dbReference type="SUPFAM" id="SSF52374">
    <property type="entry name" value="Nucleotidylyl transferase"/>
    <property type="match status" value="1"/>
</dbReference>
<evidence type="ECO:0000259" key="12">
    <source>
        <dbReference type="Pfam" id="PF00133"/>
    </source>
</evidence>
<sequence>MTVPKEYIPHEVEPKWQSSWDMSKYHFDWEDQSRPQYIIDTPPPYPTGNFHIGNALNWCYIDFIARYKRMRGYNVMFPQGWDCHGLPTEVKVEELHGITKNEVSRAEFRKMCKDLTSQNIEKMRETMMRLGFSIDWNNEFVTMEPEYFVKTQKSFVQMYDINRIYQSDYPVNWCPRCETAIALAEVEYDSRDTSLNYLYFDDLEIATTRPELLPACVAVAVNPEDERYREHINDEVEVPIFGQKVPVLADEAVDTSFGTGVVMICTFGDKQDVRWCVKYDLPVRKAINKNGRMTDVAGKYSGMTISECKDAITQELSDKGHLYQQETLEQNVGLCWRCKTPIEILSEPQWFVSVNDDEIHNTADEVNWHPEYMKTRLKNWTDVMEWDWCISRQRVFATPIPVWYCNKCGETMVAKEEWLPLDPIQTEPPEPCNCGSTDFEPENDVLDTWMDSSLTALHVSGWLSEHELRLPTQIRPQGHDILRTWAFYTILRTKAIKGIKPWEFILVNGMVLGEDGHKMSKSQGNIISPDEVVGQYGADAFRQWGAVGGTPGSDVMFRWKDVVSASRFMQKVWSIYRFSMTHLEEFVPDSSDMAQISQENLSLVDKWLLSKLNKLIESVTTSMDKLLFDEAYKSMRTFAWEVLADNYLELVKSRLYGKDPESRKAAQTTLYYAIDTLIHVLAPITPFFAEEMYSRFKEGSVHEQSWPEVNELLIDNDVESKGEVIKDIASNIRRYKSDNGMALNAPLEKVEIYSDVIGNNDIEEIKGATNSEVEVLSGHPQIDYKPVEIKPNMGMIGPKFRDKAGSIVKTLKSEDPEKISKQADEGKIVVSVDGETIELDPDSVEIEKEAMSSGRAVDVMDVDGTVVVVIR</sequence>
<comment type="subcellular location">
    <subcellularLocation>
        <location evidence="1 11">Cytoplasm</location>
    </subcellularLocation>
</comment>
<keyword evidence="2 11" id="KW-0963">Cytoplasm</keyword>
<dbReference type="InterPro" id="IPR009080">
    <property type="entry name" value="tRNAsynth_Ia_anticodon-bd"/>
</dbReference>
<dbReference type="EMBL" id="CP002069">
    <property type="protein sequence ID" value="ADI73235.1"/>
    <property type="molecule type" value="Genomic_DNA"/>
</dbReference>
<dbReference type="InterPro" id="IPR013155">
    <property type="entry name" value="M/V/L/I-tRNA-synth_anticd-bd"/>
</dbReference>
<dbReference type="PANTHER" id="PTHR11946">
    <property type="entry name" value="VALYL-TRNA SYNTHETASES"/>
    <property type="match status" value="1"/>
</dbReference>
<comment type="function">
    <text evidence="9 11">Catalyzes the attachment of valine to tRNA(Val). As ValRS can inadvertently accommodate and process structurally similar amino acids such as threonine, to avoid such errors, it has a 'posttransfer' editing activity that hydrolyzes mischarged Thr-tRNA(Val) in a tRNA-dependent manner.</text>
</comment>
<accession>D7E6L3</accession>
<dbReference type="SUPFAM" id="SSF50677">
    <property type="entry name" value="ValRS/IleRS/LeuRS editing domain"/>
    <property type="match status" value="1"/>
</dbReference>
<evidence type="ECO:0000256" key="11">
    <source>
        <dbReference type="HAMAP-Rule" id="MF_02005"/>
    </source>
</evidence>
<dbReference type="InterPro" id="IPR033705">
    <property type="entry name" value="Anticodon_Ia_Val"/>
</dbReference>
<reference evidence="14 15" key="1">
    <citation type="submission" date="2010-06" db="EMBL/GenBank/DDBJ databases">
        <title>Complete sequence chromosome of Methanohalobium evestigatum Z-7303.</title>
        <authorList>
            <consortium name="US DOE Joint Genome Institute"/>
            <person name="Lucas S."/>
            <person name="Copeland A."/>
            <person name="Lapidus A."/>
            <person name="Cheng J.-F."/>
            <person name="Bruce D."/>
            <person name="Goodwin L."/>
            <person name="Pitluck S."/>
            <person name="Saunders E."/>
            <person name="Detter J.C."/>
            <person name="Han C."/>
            <person name="Tapia R."/>
            <person name="Land M."/>
            <person name="Hauser L."/>
            <person name="Kyrpides N."/>
            <person name="Mikhailova N."/>
            <person name="Sieprawska-Lupa M."/>
            <person name="Whitman W.B."/>
            <person name="Anderson I."/>
            <person name="Woyke T."/>
        </authorList>
    </citation>
    <scope>NUCLEOTIDE SEQUENCE [LARGE SCALE GENOMIC DNA]</scope>
    <source>
        <strain evidence="15">ATCC BAA-1072 / DSM 3721 / NBRC 107634 / OCM 161 / Z-7303</strain>
    </source>
</reference>
<dbReference type="EC" id="6.1.1.9" evidence="11"/>
<dbReference type="InterPro" id="IPR014729">
    <property type="entry name" value="Rossmann-like_a/b/a_fold"/>
</dbReference>
<dbReference type="Gene3D" id="3.40.50.620">
    <property type="entry name" value="HUPs"/>
    <property type="match status" value="2"/>
</dbReference>
<evidence type="ECO:0000256" key="8">
    <source>
        <dbReference type="ARBA" id="ARBA00047552"/>
    </source>
</evidence>
<dbReference type="CDD" id="cd00817">
    <property type="entry name" value="ValRS_core"/>
    <property type="match status" value="1"/>
</dbReference>
<dbReference type="STRING" id="644295.Metev_0308"/>
<keyword evidence="5 11" id="KW-0067">ATP-binding</keyword>
<dbReference type="CDD" id="cd07962">
    <property type="entry name" value="Anticodon_Ia_Val"/>
    <property type="match status" value="1"/>
</dbReference>
<feature type="domain" description="Methionyl/Valyl/Leucyl/Isoleucyl-tRNA synthetase anticodon-binding" evidence="13">
    <location>
        <begin position="605"/>
        <end position="749"/>
    </location>
</feature>
<dbReference type="InterPro" id="IPR009008">
    <property type="entry name" value="Val/Leu/Ile-tRNA-synth_edit"/>
</dbReference>
<evidence type="ECO:0000259" key="13">
    <source>
        <dbReference type="Pfam" id="PF08264"/>
    </source>
</evidence>
<dbReference type="Pfam" id="PF08264">
    <property type="entry name" value="Anticodon_1"/>
    <property type="match status" value="1"/>
</dbReference>
<dbReference type="GO" id="GO:0004832">
    <property type="term" value="F:valine-tRNA ligase activity"/>
    <property type="evidence" value="ECO:0007669"/>
    <property type="project" value="UniProtKB-UniRule"/>
</dbReference>
<dbReference type="NCBIfam" id="NF009687">
    <property type="entry name" value="PRK13208.1"/>
    <property type="match status" value="1"/>
</dbReference>
<dbReference type="HAMAP" id="MF_02005">
    <property type="entry name" value="Val_tRNA_synth_type2"/>
    <property type="match status" value="1"/>
</dbReference>
<dbReference type="GO" id="GO:0005524">
    <property type="term" value="F:ATP binding"/>
    <property type="evidence" value="ECO:0007669"/>
    <property type="project" value="UniProtKB-UniRule"/>
</dbReference>
<evidence type="ECO:0000256" key="10">
    <source>
        <dbReference type="ARBA" id="ARBA00061452"/>
    </source>
</evidence>
<dbReference type="KEGG" id="mev:Metev_0308"/>
<evidence type="ECO:0000256" key="4">
    <source>
        <dbReference type="ARBA" id="ARBA00022741"/>
    </source>
</evidence>
<keyword evidence="6 11" id="KW-0648">Protein biosynthesis</keyword>
<dbReference type="GO" id="GO:0005829">
    <property type="term" value="C:cytosol"/>
    <property type="evidence" value="ECO:0007669"/>
    <property type="project" value="TreeGrafter"/>
</dbReference>
<dbReference type="SUPFAM" id="SSF47323">
    <property type="entry name" value="Anticodon-binding domain of a subclass of class I aminoacyl-tRNA synthetases"/>
    <property type="match status" value="1"/>
</dbReference>
<evidence type="ECO:0000313" key="14">
    <source>
        <dbReference type="EMBL" id="ADI73235.1"/>
    </source>
</evidence>
<dbReference type="Proteomes" id="UP000000391">
    <property type="component" value="Chromosome"/>
</dbReference>
<dbReference type="OrthoDB" id="23906at2157"/>
<evidence type="ECO:0000256" key="1">
    <source>
        <dbReference type="ARBA" id="ARBA00004496"/>
    </source>
</evidence>
<dbReference type="InterPro" id="IPR002300">
    <property type="entry name" value="aa-tRNA-synth_Ia"/>
</dbReference>
<dbReference type="NCBIfam" id="TIGR00422">
    <property type="entry name" value="valS"/>
    <property type="match status" value="1"/>
</dbReference>
<evidence type="ECO:0000256" key="9">
    <source>
        <dbReference type="ARBA" id="ARBA00055630"/>
    </source>
</evidence>
<dbReference type="Pfam" id="PF00133">
    <property type="entry name" value="tRNA-synt_1"/>
    <property type="match status" value="1"/>
</dbReference>
<comment type="similarity">
    <text evidence="10 11">Belongs to the class-I aminoacyl-tRNA synthetase family. ValS type 2 subfamily.</text>
</comment>
<organism evidence="14 15">
    <name type="scientific">Methanohalobium evestigatum (strain ATCC BAA-1072 / DSM 3721 / NBRC 107634 / OCM 161 / Z-7303)</name>
    <dbReference type="NCBI Taxonomy" id="644295"/>
    <lineage>
        <taxon>Archaea</taxon>
        <taxon>Methanobacteriati</taxon>
        <taxon>Methanobacteriota</taxon>
        <taxon>Stenosarchaea group</taxon>
        <taxon>Methanomicrobia</taxon>
        <taxon>Methanosarcinales</taxon>
        <taxon>Methanosarcinaceae</taxon>
        <taxon>Methanohalobium</taxon>
    </lineage>
</organism>
<dbReference type="InterPro" id="IPR002303">
    <property type="entry name" value="Valyl-tRNA_ligase"/>
</dbReference>
<feature type="binding site" evidence="11">
    <location>
        <position position="521"/>
    </location>
    <ligand>
        <name>ATP</name>
        <dbReference type="ChEBI" id="CHEBI:30616"/>
    </ligand>
</feature>
<dbReference type="InterPro" id="IPR022874">
    <property type="entry name" value="Valine-tRNA_ligase_type_2"/>
</dbReference>
<keyword evidence="4 11" id="KW-0547">Nucleotide-binding</keyword>
<dbReference type="Gene3D" id="1.10.730.10">
    <property type="entry name" value="Isoleucyl-tRNA Synthetase, Domain 1"/>
    <property type="match status" value="1"/>
</dbReference>
<dbReference type="FunFam" id="3.40.50.620:FF:000192">
    <property type="entry name" value="Valine--tRNA ligase"/>
    <property type="match status" value="1"/>
</dbReference>
<dbReference type="FunFam" id="1.10.730.10:FF:000033">
    <property type="entry name" value="Valine--tRNA ligase"/>
    <property type="match status" value="1"/>
</dbReference>
<dbReference type="InterPro" id="IPR001412">
    <property type="entry name" value="aa-tRNA-synth_I_CS"/>
</dbReference>
<dbReference type="AlphaFoldDB" id="D7E6L3"/>
<dbReference type="GO" id="GO:0002161">
    <property type="term" value="F:aminoacyl-tRNA deacylase activity"/>
    <property type="evidence" value="ECO:0007669"/>
    <property type="project" value="InterPro"/>
</dbReference>
<dbReference type="RefSeq" id="WP_013193803.1">
    <property type="nucleotide sequence ID" value="NC_014253.1"/>
</dbReference>
<evidence type="ECO:0000313" key="15">
    <source>
        <dbReference type="Proteomes" id="UP000000391"/>
    </source>
</evidence>